<evidence type="ECO:0000313" key="4">
    <source>
        <dbReference type="Proteomes" id="UP000290602"/>
    </source>
</evidence>
<name>A0A4Q0VJW3_9LACO</name>
<accession>A0A4Q0VJW3</accession>
<reference evidence="3 4" key="1">
    <citation type="submission" date="2018-08" db="EMBL/GenBank/DDBJ databases">
        <title>Lactobacillus suantsai sp. nov., isolated from traditional fermented suan-tsai in Taiwan.</title>
        <authorList>
            <person name="Huang C.-H."/>
        </authorList>
    </citation>
    <scope>NUCLEOTIDE SEQUENCE [LARGE SCALE GENOMIC DNA]</scope>
    <source>
        <strain evidence="3 4">BCRC 12945</strain>
    </source>
</reference>
<dbReference type="OrthoDB" id="2328788at2"/>
<dbReference type="RefSeq" id="WP_129031574.1">
    <property type="nucleotide sequence ID" value="NZ_CP059603.1"/>
</dbReference>
<feature type="compositionally biased region" description="Low complexity" evidence="1">
    <location>
        <begin position="45"/>
        <end position="60"/>
    </location>
</feature>
<feature type="chain" id="PRO_5039369829" description="DUF4352 domain-containing protein" evidence="2">
    <location>
        <begin position="22"/>
        <end position="252"/>
    </location>
</feature>
<evidence type="ECO:0000256" key="2">
    <source>
        <dbReference type="SAM" id="SignalP"/>
    </source>
</evidence>
<evidence type="ECO:0000256" key="1">
    <source>
        <dbReference type="SAM" id="MobiDB-lite"/>
    </source>
</evidence>
<gene>
    <name evidence="3" type="ORF">DXH47_02870</name>
</gene>
<comment type="caution">
    <text evidence="3">The sequence shown here is derived from an EMBL/GenBank/DDBJ whole genome shotgun (WGS) entry which is preliminary data.</text>
</comment>
<dbReference type="EMBL" id="QXIL01000003">
    <property type="protein sequence ID" value="RXI79684.1"/>
    <property type="molecule type" value="Genomic_DNA"/>
</dbReference>
<organism evidence="3 4">
    <name type="scientific">Levilactobacillus suantsaii</name>
    <dbReference type="NCBI Taxonomy" id="2292255"/>
    <lineage>
        <taxon>Bacteria</taxon>
        <taxon>Bacillati</taxon>
        <taxon>Bacillota</taxon>
        <taxon>Bacilli</taxon>
        <taxon>Lactobacillales</taxon>
        <taxon>Lactobacillaceae</taxon>
        <taxon>Levilactobacillus</taxon>
    </lineage>
</organism>
<protein>
    <recommendedName>
        <fullName evidence="5">DUF4352 domain-containing protein</fullName>
    </recommendedName>
</protein>
<dbReference type="PROSITE" id="PS51257">
    <property type="entry name" value="PROKAR_LIPOPROTEIN"/>
    <property type="match status" value="1"/>
</dbReference>
<evidence type="ECO:0000313" key="3">
    <source>
        <dbReference type="EMBL" id="RXI79684.1"/>
    </source>
</evidence>
<keyword evidence="2" id="KW-0732">Signal</keyword>
<proteinExistence type="predicted"/>
<evidence type="ECO:0008006" key="5">
    <source>
        <dbReference type="Google" id="ProtNLM"/>
    </source>
</evidence>
<sequence>MRRYSALLVLGLSLLTIGLTGCQQSSQSTQTNFKKASESSESYHAAQPAKSTTKAASSSQHFAQDFHPTSAQTERHGYVKSGNLTKRGQYTYDRVGTKQTLKQVDHPQTTLKSGGFTYKLTTVRVLKNVAQTADAKKMAAQALNLTTLKSPYYTLQVKFTITNHRHQALTTDGIQAIRLGPDQELNATNQLSDASAGQTIPGNGHLNTFATGLASQQQAPIIKKIKIAFAGAYSAKQKQVIKPSRWLTIAVN</sequence>
<dbReference type="Proteomes" id="UP000290602">
    <property type="component" value="Unassembled WGS sequence"/>
</dbReference>
<dbReference type="AlphaFoldDB" id="A0A4Q0VJW3"/>
<feature type="signal peptide" evidence="2">
    <location>
        <begin position="1"/>
        <end position="21"/>
    </location>
</feature>
<keyword evidence="4" id="KW-1185">Reference proteome</keyword>
<feature type="region of interest" description="Disordered" evidence="1">
    <location>
        <begin position="30"/>
        <end position="83"/>
    </location>
</feature>